<accession>A0AAV7QB17</accession>
<dbReference type="Proteomes" id="UP001066276">
    <property type="component" value="Chromosome 6"/>
</dbReference>
<feature type="compositionally biased region" description="Basic and acidic residues" evidence="1">
    <location>
        <begin position="16"/>
        <end position="29"/>
    </location>
</feature>
<comment type="caution">
    <text evidence="2">The sequence shown here is derived from an EMBL/GenBank/DDBJ whole genome shotgun (WGS) entry which is preliminary data.</text>
</comment>
<dbReference type="AlphaFoldDB" id="A0AAV7QB17"/>
<dbReference type="EMBL" id="JANPWB010000010">
    <property type="protein sequence ID" value="KAJ1135320.1"/>
    <property type="molecule type" value="Genomic_DNA"/>
</dbReference>
<gene>
    <name evidence="2" type="ORF">NDU88_001760</name>
</gene>
<name>A0AAV7QB17_PLEWA</name>
<organism evidence="2 3">
    <name type="scientific">Pleurodeles waltl</name>
    <name type="common">Iberian ribbed newt</name>
    <dbReference type="NCBI Taxonomy" id="8319"/>
    <lineage>
        <taxon>Eukaryota</taxon>
        <taxon>Metazoa</taxon>
        <taxon>Chordata</taxon>
        <taxon>Craniata</taxon>
        <taxon>Vertebrata</taxon>
        <taxon>Euteleostomi</taxon>
        <taxon>Amphibia</taxon>
        <taxon>Batrachia</taxon>
        <taxon>Caudata</taxon>
        <taxon>Salamandroidea</taxon>
        <taxon>Salamandridae</taxon>
        <taxon>Pleurodelinae</taxon>
        <taxon>Pleurodeles</taxon>
    </lineage>
</organism>
<evidence type="ECO:0000313" key="3">
    <source>
        <dbReference type="Proteomes" id="UP001066276"/>
    </source>
</evidence>
<feature type="region of interest" description="Disordered" evidence="1">
    <location>
        <begin position="1"/>
        <end position="29"/>
    </location>
</feature>
<keyword evidence="3" id="KW-1185">Reference proteome</keyword>
<reference evidence="2" key="1">
    <citation type="journal article" date="2022" name="bioRxiv">
        <title>Sequencing and chromosome-scale assembly of the giantPleurodeles waltlgenome.</title>
        <authorList>
            <person name="Brown T."/>
            <person name="Elewa A."/>
            <person name="Iarovenko S."/>
            <person name="Subramanian E."/>
            <person name="Araus A.J."/>
            <person name="Petzold A."/>
            <person name="Susuki M."/>
            <person name="Suzuki K.-i.T."/>
            <person name="Hayashi T."/>
            <person name="Toyoda A."/>
            <person name="Oliveira C."/>
            <person name="Osipova E."/>
            <person name="Leigh N.D."/>
            <person name="Simon A."/>
            <person name="Yun M.H."/>
        </authorList>
    </citation>
    <scope>NUCLEOTIDE SEQUENCE</scope>
    <source>
        <strain evidence="2">20211129_DDA</strain>
        <tissue evidence="2">Liver</tissue>
    </source>
</reference>
<sequence length="71" mass="8344">MRRRLDPNKKQAHSSIPHERTRSESYKQDQCHHESSFQASILCRRMLCPLQAKWSECQGPAGTERDLNCFK</sequence>
<proteinExistence type="predicted"/>
<protein>
    <submittedName>
        <fullName evidence="2">Uncharacterized protein</fullName>
    </submittedName>
</protein>
<evidence type="ECO:0000313" key="2">
    <source>
        <dbReference type="EMBL" id="KAJ1135320.1"/>
    </source>
</evidence>
<evidence type="ECO:0000256" key="1">
    <source>
        <dbReference type="SAM" id="MobiDB-lite"/>
    </source>
</evidence>